<proteinExistence type="inferred from homology"/>
<comment type="caution">
    <text evidence="2">The sequence shown here is derived from an EMBL/GenBank/DDBJ whole genome shotgun (WGS) entry which is preliminary data.</text>
</comment>
<evidence type="ECO:0000256" key="1">
    <source>
        <dbReference type="ARBA" id="ARBA00023604"/>
    </source>
</evidence>
<name>A0AAD4L2R1_9EURO</name>
<dbReference type="AlphaFoldDB" id="A0AAD4L2R1"/>
<dbReference type="GO" id="GO:0016491">
    <property type="term" value="F:oxidoreductase activity"/>
    <property type="evidence" value="ECO:0007669"/>
    <property type="project" value="InterPro"/>
</dbReference>
<sequence length="296" mass="33549">MATTQVIQTTLSYFPSDVKREIVVGTVGAYREPLDHKDMTIQDIRGHLSDFNLDVHGFQVMQHPSSFVSSSVDQTTIKEKMYPEAVEMLKQVTGATHAVVFSHMLRNEPYETVQEMAASTEPNEKETHVFVPARGVHVDQSEAGAHAVLNDKIDPEEVARLAKTRWAIINVWRPLKRVPRDPLAVCDARSINTDDLIEIHAMMPGPEEKDHDAITKGAGFGALYGKYSPAHKWYYMSDMEPDEVMLIKCFDTKYDSNTACRALHAAFVDPRTEHVKEVRESLELRCFVFFEDEPLK</sequence>
<accession>A0AAD4L2R1</accession>
<dbReference type="PANTHER" id="PTHR34598:SF3">
    <property type="entry name" value="OXIDOREDUCTASE AN1597"/>
    <property type="match status" value="1"/>
</dbReference>
<comment type="similarity">
    <text evidence="1">Belongs to the asaB hydroxylase/desaturase family.</text>
</comment>
<dbReference type="EMBL" id="JAJTJA010000001">
    <property type="protein sequence ID" value="KAH8705525.1"/>
    <property type="molecule type" value="Genomic_DNA"/>
</dbReference>
<organism evidence="2 3">
    <name type="scientific">Talaromyces proteolyticus</name>
    <dbReference type="NCBI Taxonomy" id="1131652"/>
    <lineage>
        <taxon>Eukaryota</taxon>
        <taxon>Fungi</taxon>
        <taxon>Dikarya</taxon>
        <taxon>Ascomycota</taxon>
        <taxon>Pezizomycotina</taxon>
        <taxon>Eurotiomycetes</taxon>
        <taxon>Eurotiomycetidae</taxon>
        <taxon>Eurotiales</taxon>
        <taxon>Trichocomaceae</taxon>
        <taxon>Talaromyces</taxon>
        <taxon>Talaromyces sect. Bacilispori</taxon>
    </lineage>
</organism>
<dbReference type="InterPro" id="IPR044053">
    <property type="entry name" value="AsaB-like"/>
</dbReference>
<dbReference type="Proteomes" id="UP001201262">
    <property type="component" value="Unassembled WGS sequence"/>
</dbReference>
<evidence type="ECO:0000313" key="3">
    <source>
        <dbReference type="Proteomes" id="UP001201262"/>
    </source>
</evidence>
<dbReference type="RefSeq" id="XP_046078146.1">
    <property type="nucleotide sequence ID" value="XM_046214905.1"/>
</dbReference>
<gene>
    <name evidence="2" type="ORF">BGW36DRAFT_367721</name>
</gene>
<dbReference type="NCBIfam" id="NF041278">
    <property type="entry name" value="CmcJ_NvfI_EfuI"/>
    <property type="match status" value="1"/>
</dbReference>
<dbReference type="GeneID" id="70245192"/>
<reference evidence="2" key="1">
    <citation type="submission" date="2021-12" db="EMBL/GenBank/DDBJ databases">
        <title>Convergent genome expansion in fungi linked to evolution of root-endophyte symbiosis.</title>
        <authorList>
            <consortium name="DOE Joint Genome Institute"/>
            <person name="Ke Y.-H."/>
            <person name="Bonito G."/>
            <person name="Liao H.-L."/>
            <person name="Looney B."/>
            <person name="Rojas-Flechas A."/>
            <person name="Nash J."/>
            <person name="Hameed K."/>
            <person name="Schadt C."/>
            <person name="Martin F."/>
            <person name="Crous P.W."/>
            <person name="Miettinen O."/>
            <person name="Magnuson J.K."/>
            <person name="Labbe J."/>
            <person name="Jacobson D."/>
            <person name="Doktycz M.J."/>
            <person name="Veneault-Fourrey C."/>
            <person name="Kuo A."/>
            <person name="Mondo S."/>
            <person name="Calhoun S."/>
            <person name="Riley R."/>
            <person name="Ohm R."/>
            <person name="LaButti K."/>
            <person name="Andreopoulos B."/>
            <person name="Pangilinan J."/>
            <person name="Nolan M."/>
            <person name="Tritt A."/>
            <person name="Clum A."/>
            <person name="Lipzen A."/>
            <person name="Daum C."/>
            <person name="Barry K."/>
            <person name="Grigoriev I.V."/>
            <person name="Vilgalys R."/>
        </authorList>
    </citation>
    <scope>NUCLEOTIDE SEQUENCE</scope>
    <source>
        <strain evidence="2">PMI_201</strain>
    </source>
</reference>
<dbReference type="PANTHER" id="PTHR34598">
    <property type="entry name" value="BLL6449 PROTEIN"/>
    <property type="match status" value="1"/>
</dbReference>
<protein>
    <submittedName>
        <fullName evidence="2">GA4 desaturase family protein</fullName>
    </submittedName>
</protein>
<evidence type="ECO:0000313" key="2">
    <source>
        <dbReference type="EMBL" id="KAH8705525.1"/>
    </source>
</evidence>
<keyword evidence="3" id="KW-1185">Reference proteome</keyword>